<evidence type="ECO:0000313" key="2">
    <source>
        <dbReference type="Proteomes" id="UP000465062"/>
    </source>
</evidence>
<organism evidence="1 2">
    <name type="scientific">Rossellomorea vietnamensis</name>
    <dbReference type="NCBI Taxonomy" id="218284"/>
    <lineage>
        <taxon>Bacteria</taxon>
        <taxon>Bacillati</taxon>
        <taxon>Bacillota</taxon>
        <taxon>Bacilli</taxon>
        <taxon>Bacillales</taxon>
        <taxon>Bacillaceae</taxon>
        <taxon>Rossellomorea</taxon>
    </lineage>
</organism>
<dbReference type="GO" id="GO:0005737">
    <property type="term" value="C:cytoplasm"/>
    <property type="evidence" value="ECO:0007669"/>
    <property type="project" value="TreeGrafter"/>
</dbReference>
<accession>A0A6I6UF34</accession>
<dbReference type="AlphaFoldDB" id="A0A6I6UF34"/>
<reference evidence="1 2" key="1">
    <citation type="submission" date="2019-06" db="EMBL/GenBank/DDBJ databases">
        <title>An operon consisting of a P-type ATPase gene and a transcriptional regular gene given the different cadmium resistance in Bacillus vietamensis 151-6 and Bacillus marisflavi 151-25.</title>
        <authorList>
            <person name="Yu X."/>
        </authorList>
    </citation>
    <scope>NUCLEOTIDE SEQUENCE [LARGE SCALE GENOMIC DNA]</scope>
    <source>
        <strain evidence="1 2">151-6</strain>
    </source>
</reference>
<dbReference type="EMBL" id="CP047394">
    <property type="protein sequence ID" value="QHE60117.1"/>
    <property type="molecule type" value="Genomic_DNA"/>
</dbReference>
<proteinExistence type="predicted"/>
<dbReference type="GO" id="GO:0016874">
    <property type="term" value="F:ligase activity"/>
    <property type="evidence" value="ECO:0007669"/>
    <property type="project" value="UniProtKB-KW"/>
</dbReference>
<dbReference type="KEGG" id="bvq:FHE72_03060"/>
<dbReference type="Gene3D" id="3.40.50.10420">
    <property type="entry name" value="NagB/RpiA/CoA transferase-like"/>
    <property type="match status" value="1"/>
</dbReference>
<sequence>MGVKDEIRHKVWNALTEKKLGRFPFPLVGRIPNFKGAEKAVSFVQSMDIYKTASVVKVNPDAPQLPLRTAILKDGKTLLIPTPRLKDGFVMIKPDSVPAGEERKAASIKHMNTYGKVVPLTDIPGIDLIVVGSVAIHPDGRRLGKGAGYADREYAILREIGNKPVPVITTINSEQLVGDDIPRDSYDLAVDWIITEEGITETNTPYPKPDGIEWEHVTEDEMESMPILKELKGFRRGTDL</sequence>
<dbReference type="InterPro" id="IPR037171">
    <property type="entry name" value="NagB/RpiA_transferase-like"/>
</dbReference>
<dbReference type="PANTHER" id="PTHR13017">
    <property type="entry name" value="5-FORMYLTETRAHYDROFOLATE CYCLO-LIGASE-RELATED"/>
    <property type="match status" value="1"/>
</dbReference>
<name>A0A6I6UF34_9BACI</name>
<dbReference type="RefSeq" id="WP_079530782.1">
    <property type="nucleotide sequence ID" value="NZ_CP047394.1"/>
</dbReference>
<protein>
    <submittedName>
        <fullName evidence="1">5-formyltetrahydrofolate cyclo-ligase</fullName>
    </submittedName>
</protein>
<dbReference type="InterPro" id="IPR024185">
    <property type="entry name" value="FTHF_cligase-like_sf"/>
</dbReference>
<dbReference type="PANTHER" id="PTHR13017:SF0">
    <property type="entry name" value="METHENYLTETRAHYDROFOLATE SYNTHASE DOMAIN-CONTAINING PROTEIN"/>
    <property type="match status" value="1"/>
</dbReference>
<dbReference type="Proteomes" id="UP000465062">
    <property type="component" value="Chromosome"/>
</dbReference>
<dbReference type="InterPro" id="IPR002698">
    <property type="entry name" value="FTHF_cligase"/>
</dbReference>
<dbReference type="SUPFAM" id="SSF100950">
    <property type="entry name" value="NagB/RpiA/CoA transferase-like"/>
    <property type="match status" value="1"/>
</dbReference>
<dbReference type="Pfam" id="PF01812">
    <property type="entry name" value="5-FTHF_cyc-lig"/>
    <property type="match status" value="1"/>
</dbReference>
<evidence type="ECO:0000313" key="1">
    <source>
        <dbReference type="EMBL" id="QHE60117.1"/>
    </source>
</evidence>
<gene>
    <name evidence="1" type="ORF">FHE72_03060</name>
</gene>
<keyword evidence="1" id="KW-0436">Ligase</keyword>